<evidence type="ECO:0000313" key="3">
    <source>
        <dbReference type="Proteomes" id="UP000324222"/>
    </source>
</evidence>
<name>A0A5B7GDU0_PORTR</name>
<dbReference type="AlphaFoldDB" id="A0A5B7GDU0"/>
<feature type="region of interest" description="Disordered" evidence="1">
    <location>
        <begin position="38"/>
        <end position="94"/>
    </location>
</feature>
<proteinExistence type="predicted"/>
<dbReference type="EMBL" id="VSRR010013212">
    <property type="protein sequence ID" value="MPC55477.1"/>
    <property type="molecule type" value="Genomic_DNA"/>
</dbReference>
<protein>
    <submittedName>
        <fullName evidence="2">Uncharacterized protein</fullName>
    </submittedName>
</protein>
<evidence type="ECO:0000256" key="1">
    <source>
        <dbReference type="SAM" id="MobiDB-lite"/>
    </source>
</evidence>
<dbReference type="Proteomes" id="UP000324222">
    <property type="component" value="Unassembled WGS sequence"/>
</dbReference>
<evidence type="ECO:0000313" key="2">
    <source>
        <dbReference type="EMBL" id="MPC55477.1"/>
    </source>
</evidence>
<organism evidence="2 3">
    <name type="scientific">Portunus trituberculatus</name>
    <name type="common">Swimming crab</name>
    <name type="synonym">Neptunus trituberculatus</name>
    <dbReference type="NCBI Taxonomy" id="210409"/>
    <lineage>
        <taxon>Eukaryota</taxon>
        <taxon>Metazoa</taxon>
        <taxon>Ecdysozoa</taxon>
        <taxon>Arthropoda</taxon>
        <taxon>Crustacea</taxon>
        <taxon>Multicrustacea</taxon>
        <taxon>Malacostraca</taxon>
        <taxon>Eumalacostraca</taxon>
        <taxon>Eucarida</taxon>
        <taxon>Decapoda</taxon>
        <taxon>Pleocyemata</taxon>
        <taxon>Brachyura</taxon>
        <taxon>Eubrachyura</taxon>
        <taxon>Portunoidea</taxon>
        <taxon>Portunidae</taxon>
        <taxon>Portuninae</taxon>
        <taxon>Portunus</taxon>
    </lineage>
</organism>
<comment type="caution">
    <text evidence="2">The sequence shown here is derived from an EMBL/GenBank/DDBJ whole genome shotgun (WGS) entry which is preliminary data.</text>
</comment>
<gene>
    <name evidence="2" type="ORF">E2C01_049415</name>
</gene>
<sequence length="129" mass="14215">MDLRNRVSLKVLLGASRSVPHPRGLHVPRLVSSRRIPITGRKRHALKGLSAGEEFSPRPHQAGRPATPSRRVDAWRGPGRHNPPPATPSQRRTITIPNPSKTLLFYIPTKTVSGGEVFPFTTHINNSEG</sequence>
<accession>A0A5B7GDU0</accession>
<reference evidence="2 3" key="1">
    <citation type="submission" date="2019-05" db="EMBL/GenBank/DDBJ databases">
        <title>Another draft genome of Portunus trituberculatus and its Hox gene families provides insights of decapod evolution.</title>
        <authorList>
            <person name="Jeong J.-H."/>
            <person name="Song I."/>
            <person name="Kim S."/>
            <person name="Choi T."/>
            <person name="Kim D."/>
            <person name="Ryu S."/>
            <person name="Kim W."/>
        </authorList>
    </citation>
    <scope>NUCLEOTIDE SEQUENCE [LARGE SCALE GENOMIC DNA]</scope>
    <source>
        <tissue evidence="2">Muscle</tissue>
    </source>
</reference>
<keyword evidence="3" id="KW-1185">Reference proteome</keyword>